<dbReference type="PROSITE" id="PS51450">
    <property type="entry name" value="LRR"/>
    <property type="match status" value="1"/>
</dbReference>
<evidence type="ECO:0000259" key="13">
    <source>
        <dbReference type="PROSITE" id="PS50011"/>
    </source>
</evidence>
<dbReference type="InterPro" id="IPR050647">
    <property type="entry name" value="Plant_LRR-RLKs"/>
</dbReference>
<evidence type="ECO:0000313" key="14">
    <source>
        <dbReference type="EMBL" id="CAK9202072.1"/>
    </source>
</evidence>
<comment type="similarity">
    <text evidence="2">Belongs to the protein kinase superfamily. Ser/Thr protein kinase family.</text>
</comment>
<keyword evidence="5" id="KW-0677">Repeat</keyword>
<evidence type="ECO:0000313" key="15">
    <source>
        <dbReference type="Proteomes" id="UP001497512"/>
    </source>
</evidence>
<proteinExistence type="inferred from homology"/>
<evidence type="ECO:0000256" key="4">
    <source>
        <dbReference type="ARBA" id="ARBA00022692"/>
    </source>
</evidence>
<dbReference type="InterPro" id="IPR008271">
    <property type="entry name" value="Ser/Thr_kinase_AS"/>
</dbReference>
<organism evidence="14 15">
    <name type="scientific">Sphagnum troendelagicum</name>
    <dbReference type="NCBI Taxonomy" id="128251"/>
    <lineage>
        <taxon>Eukaryota</taxon>
        <taxon>Viridiplantae</taxon>
        <taxon>Streptophyta</taxon>
        <taxon>Embryophyta</taxon>
        <taxon>Bryophyta</taxon>
        <taxon>Sphagnophytina</taxon>
        <taxon>Sphagnopsida</taxon>
        <taxon>Sphagnales</taxon>
        <taxon>Sphagnaceae</taxon>
        <taxon>Sphagnum</taxon>
    </lineage>
</organism>
<dbReference type="Pfam" id="PF08263">
    <property type="entry name" value="LRRNT_2"/>
    <property type="match status" value="1"/>
</dbReference>
<dbReference type="InterPro" id="IPR001611">
    <property type="entry name" value="Leu-rich_rpt"/>
</dbReference>
<keyword evidence="9 12" id="KW-0472">Membrane</keyword>
<dbReference type="Pfam" id="PF00560">
    <property type="entry name" value="LRR_1"/>
    <property type="match status" value="1"/>
</dbReference>
<feature type="compositionally biased region" description="Pro residues" evidence="11">
    <location>
        <begin position="128"/>
        <end position="157"/>
    </location>
</feature>
<keyword evidence="6" id="KW-0547">Nucleotide-binding</keyword>
<keyword evidence="4 12" id="KW-0812">Transmembrane</keyword>
<keyword evidence="7" id="KW-0067">ATP-binding</keyword>
<dbReference type="Proteomes" id="UP001497512">
    <property type="component" value="Chromosome 13"/>
</dbReference>
<keyword evidence="8 12" id="KW-1133">Transmembrane helix</keyword>
<keyword evidence="15" id="KW-1185">Reference proteome</keyword>
<dbReference type="PRINTS" id="PR00019">
    <property type="entry name" value="LEURICHRPT"/>
</dbReference>
<dbReference type="SUPFAM" id="SSF56112">
    <property type="entry name" value="Protein kinase-like (PK-like)"/>
    <property type="match status" value="1"/>
</dbReference>
<dbReference type="SMART" id="SM00220">
    <property type="entry name" value="S_TKc"/>
    <property type="match status" value="1"/>
</dbReference>
<dbReference type="InterPro" id="IPR032675">
    <property type="entry name" value="LRR_dom_sf"/>
</dbReference>
<dbReference type="SUPFAM" id="SSF52058">
    <property type="entry name" value="L domain-like"/>
    <property type="match status" value="1"/>
</dbReference>
<dbReference type="Gene3D" id="3.80.10.10">
    <property type="entry name" value="Ribonuclease Inhibitor"/>
    <property type="match status" value="2"/>
</dbReference>
<evidence type="ECO:0000256" key="11">
    <source>
        <dbReference type="SAM" id="MobiDB-lite"/>
    </source>
</evidence>
<dbReference type="Pfam" id="PF00069">
    <property type="entry name" value="Pkinase"/>
    <property type="match status" value="1"/>
</dbReference>
<evidence type="ECO:0000256" key="7">
    <source>
        <dbReference type="ARBA" id="ARBA00022840"/>
    </source>
</evidence>
<keyword evidence="3" id="KW-0433">Leucine-rich repeat</keyword>
<evidence type="ECO:0000256" key="12">
    <source>
        <dbReference type="SAM" id="Phobius"/>
    </source>
</evidence>
<dbReference type="Gene3D" id="1.10.510.10">
    <property type="entry name" value="Transferase(Phosphotransferase) domain 1"/>
    <property type="match status" value="1"/>
</dbReference>
<dbReference type="EMBL" id="OZ019905">
    <property type="protein sequence ID" value="CAK9202072.1"/>
    <property type="molecule type" value="Genomic_DNA"/>
</dbReference>
<dbReference type="InterPro" id="IPR003591">
    <property type="entry name" value="Leu-rich_rpt_typical-subtyp"/>
</dbReference>
<evidence type="ECO:0000256" key="10">
    <source>
        <dbReference type="ARBA" id="ARBA00023180"/>
    </source>
</evidence>
<feature type="transmembrane region" description="Helical" evidence="12">
    <location>
        <begin position="410"/>
        <end position="437"/>
    </location>
</feature>
<accession>A0ABP0TQM5</accession>
<evidence type="ECO:0000256" key="3">
    <source>
        <dbReference type="ARBA" id="ARBA00022614"/>
    </source>
</evidence>
<reference evidence="14" key="1">
    <citation type="submission" date="2024-02" db="EMBL/GenBank/DDBJ databases">
        <authorList>
            <consortium name="ELIXIR-Norway"/>
            <consortium name="Elixir Norway"/>
        </authorList>
    </citation>
    <scope>NUCLEOTIDE SEQUENCE</scope>
</reference>
<dbReference type="PANTHER" id="PTHR48056:SF81">
    <property type="entry name" value="RECEPTOR PROTEIN-TYROSINE KINASE CEPR1"/>
    <property type="match status" value="1"/>
</dbReference>
<dbReference type="SMART" id="SM00369">
    <property type="entry name" value="LRR_TYP"/>
    <property type="match status" value="4"/>
</dbReference>
<dbReference type="Pfam" id="PF13855">
    <property type="entry name" value="LRR_8"/>
    <property type="match status" value="1"/>
</dbReference>
<protein>
    <recommendedName>
        <fullName evidence="13">Protein kinase domain-containing protein</fullName>
    </recommendedName>
</protein>
<dbReference type="InterPro" id="IPR013210">
    <property type="entry name" value="LRR_N_plant-typ"/>
</dbReference>
<dbReference type="PROSITE" id="PS50011">
    <property type="entry name" value="PROTEIN_KINASE_DOM"/>
    <property type="match status" value="1"/>
</dbReference>
<gene>
    <name evidence="14" type="ORF">CSSPTR1EN2_LOCUS6224</name>
</gene>
<evidence type="ECO:0000256" key="1">
    <source>
        <dbReference type="ARBA" id="ARBA00004370"/>
    </source>
</evidence>
<dbReference type="InterPro" id="IPR025875">
    <property type="entry name" value="Leu-rich_rpt_4"/>
</dbReference>
<dbReference type="PROSITE" id="PS00108">
    <property type="entry name" value="PROTEIN_KINASE_ST"/>
    <property type="match status" value="1"/>
</dbReference>
<comment type="subcellular location">
    <subcellularLocation>
        <location evidence="1">Membrane</location>
    </subcellularLocation>
</comment>
<evidence type="ECO:0000256" key="5">
    <source>
        <dbReference type="ARBA" id="ARBA00022737"/>
    </source>
</evidence>
<dbReference type="InterPro" id="IPR011009">
    <property type="entry name" value="Kinase-like_dom_sf"/>
</dbReference>
<evidence type="ECO:0000256" key="6">
    <source>
        <dbReference type="ARBA" id="ARBA00022741"/>
    </source>
</evidence>
<dbReference type="Gene3D" id="3.30.200.20">
    <property type="entry name" value="Phosphorylase Kinase, domain 1"/>
    <property type="match status" value="1"/>
</dbReference>
<dbReference type="InterPro" id="IPR000719">
    <property type="entry name" value="Prot_kinase_dom"/>
</dbReference>
<dbReference type="PANTHER" id="PTHR48056">
    <property type="entry name" value="LRR RECEPTOR-LIKE SERINE/THREONINE-PROTEIN KINASE-RELATED"/>
    <property type="match status" value="1"/>
</dbReference>
<feature type="region of interest" description="Disordered" evidence="11">
    <location>
        <begin position="87"/>
        <end position="157"/>
    </location>
</feature>
<evidence type="ECO:0000256" key="8">
    <source>
        <dbReference type="ARBA" id="ARBA00022989"/>
    </source>
</evidence>
<sequence length="784" mass="85293">MILVDSGMASAVLFLVTAYILLASSWFVAHGAFTHSFMLEDTKVPQHPSHQSGVKWEAEDEMFKTVIEFHPRGLTASGDIVWQPGEKAQKKSVLPSSGGVRKHSNLGVTQSAKRSLVDIGNTFTAPASSPPPTPPVPYHSPRSPPHQSFPPSLPPSPELLALQNIKSQLTVDPTGALWNWNSKMHPNPCTWNGIGCSTDTSNSGHVTMINLSGKKLQGHLSSYLQLLTFLESLDLSYNSLTGQIPPELGSLQNLKALQLNGNNFTGSLPSLANPGLESLDLSHNQLSGSIPESFSSLHSLTFGLNLSHNILEGCIPSGFGNLTSLIALDLASNELTGEIPESLANLTALAFLNVSDNQLSGPVPNFRNFSSSSFLSNPLLCGTVVGKLCPDILPPAGLWPMPETNKRKRALTVLLLIGGVIEGIVLLSFIFLLCWYLHLQRKIPRQTDVIVFFAKYLKLLNLTAEEIRFATSFTDASGSVSGQMSGSVTGQIRRAVGFSNFEKAVLPDGTVFAVKEWDIAKVQKQARQCLEEEMFKFGKLRHQNLVQLFGFYMNADVLAMLLEFMPNGSLDIHLHPPGQHMCQLGWEARLQIMVGIAEGLVYLHHENCENSIVHCDLKPANVLLDCDMQPKITDFGIARLVQKKGKGSIASSFISPSGYIPPEYAFSNEMSTKGDVYSYGVLLLEVLSGKRPASSDLGIQSTLPTWVRSLKAKKSEYSVFHHSLIRGANHSQIAQMKQVLNIGLLCTAAVPEERPNILEVLKLLKGIAETKDVTLSAVGSIPLK</sequence>
<name>A0ABP0TQM5_9BRYO</name>
<keyword evidence="10" id="KW-0325">Glycoprotein</keyword>
<evidence type="ECO:0000256" key="9">
    <source>
        <dbReference type="ARBA" id="ARBA00023136"/>
    </source>
</evidence>
<dbReference type="Pfam" id="PF12799">
    <property type="entry name" value="LRR_4"/>
    <property type="match status" value="1"/>
</dbReference>
<evidence type="ECO:0000256" key="2">
    <source>
        <dbReference type="ARBA" id="ARBA00008684"/>
    </source>
</evidence>
<feature type="domain" description="Protein kinase" evidence="13">
    <location>
        <begin position="478"/>
        <end position="775"/>
    </location>
</feature>